<feature type="region of interest" description="Disordered" evidence="1">
    <location>
        <begin position="1"/>
        <end position="31"/>
    </location>
</feature>
<name>A0AAD5T6A4_9FUNG</name>
<organism evidence="2 3">
    <name type="scientific">Physocladia obscura</name>
    <dbReference type="NCBI Taxonomy" id="109957"/>
    <lineage>
        <taxon>Eukaryota</taxon>
        <taxon>Fungi</taxon>
        <taxon>Fungi incertae sedis</taxon>
        <taxon>Chytridiomycota</taxon>
        <taxon>Chytridiomycota incertae sedis</taxon>
        <taxon>Chytridiomycetes</taxon>
        <taxon>Chytridiales</taxon>
        <taxon>Chytriomycetaceae</taxon>
        <taxon>Physocladia</taxon>
    </lineage>
</organism>
<accession>A0AAD5T6A4</accession>
<dbReference type="AlphaFoldDB" id="A0AAD5T6A4"/>
<dbReference type="Proteomes" id="UP001211907">
    <property type="component" value="Unassembled WGS sequence"/>
</dbReference>
<proteinExistence type="predicted"/>
<keyword evidence="3" id="KW-1185">Reference proteome</keyword>
<reference evidence="2" key="1">
    <citation type="submission" date="2020-05" db="EMBL/GenBank/DDBJ databases">
        <title>Phylogenomic resolution of chytrid fungi.</title>
        <authorList>
            <person name="Stajich J.E."/>
            <person name="Amses K."/>
            <person name="Simmons R."/>
            <person name="Seto K."/>
            <person name="Myers J."/>
            <person name="Bonds A."/>
            <person name="Quandt C.A."/>
            <person name="Barry K."/>
            <person name="Liu P."/>
            <person name="Grigoriev I."/>
            <person name="Longcore J.E."/>
            <person name="James T.Y."/>
        </authorList>
    </citation>
    <scope>NUCLEOTIDE SEQUENCE</scope>
    <source>
        <strain evidence="2">JEL0513</strain>
    </source>
</reference>
<gene>
    <name evidence="2" type="ORF">HK100_007731</name>
</gene>
<sequence>MSLKRLISDSSFDGSEADDSDSSPSDSIISAPIKHNKHIRTLVVDSDDYDEHSTPDVDEIIDSQDHSPQFELNDVPAVPEVIPESGFDANYATLISQVNCHLTLETVSCGSTVPNSATPWSGRSVKPDLVFKVPGFSGVTGALEADDDDGHSVSRGNNITRYGGEWKYDRDLNAELAKMRSVAFALGGKVFYIRW</sequence>
<evidence type="ECO:0000313" key="2">
    <source>
        <dbReference type="EMBL" id="KAJ3130671.1"/>
    </source>
</evidence>
<protein>
    <submittedName>
        <fullName evidence="2">Uncharacterized protein</fullName>
    </submittedName>
</protein>
<evidence type="ECO:0000313" key="3">
    <source>
        <dbReference type="Proteomes" id="UP001211907"/>
    </source>
</evidence>
<dbReference type="EMBL" id="JADGJH010000367">
    <property type="protein sequence ID" value="KAJ3130671.1"/>
    <property type="molecule type" value="Genomic_DNA"/>
</dbReference>
<evidence type="ECO:0000256" key="1">
    <source>
        <dbReference type="SAM" id="MobiDB-lite"/>
    </source>
</evidence>
<comment type="caution">
    <text evidence="2">The sequence shown here is derived from an EMBL/GenBank/DDBJ whole genome shotgun (WGS) entry which is preliminary data.</text>
</comment>